<name>A0ABT0YT06_9BURK</name>
<dbReference type="EMBL" id="JAMKFE010000014">
    <property type="protein sequence ID" value="MCM5681870.1"/>
    <property type="molecule type" value="Genomic_DNA"/>
</dbReference>
<dbReference type="RefSeq" id="WP_251780350.1">
    <property type="nucleotide sequence ID" value="NZ_JAMKFE010000014.1"/>
</dbReference>
<reference evidence="4" key="1">
    <citation type="submission" date="2022-05" db="EMBL/GenBank/DDBJ databases">
        <title>Schlegelella sp. nov., isolated from mangrove soil.</title>
        <authorList>
            <person name="Liu Y."/>
            <person name="Ge X."/>
            <person name="Liu W."/>
        </authorList>
    </citation>
    <scope>NUCLEOTIDE SEQUENCE</scope>
    <source>
        <strain evidence="4">S2-27</strain>
    </source>
</reference>
<dbReference type="Gene3D" id="3.60.21.70">
    <property type="entry name" value="PhoD-like phosphatase"/>
    <property type="match status" value="1"/>
</dbReference>
<dbReference type="Proteomes" id="UP001165541">
    <property type="component" value="Unassembled WGS sequence"/>
</dbReference>
<evidence type="ECO:0000259" key="2">
    <source>
        <dbReference type="Pfam" id="PF09423"/>
    </source>
</evidence>
<dbReference type="InterPro" id="IPR052900">
    <property type="entry name" value="Phospholipid_Metab_Enz"/>
</dbReference>
<gene>
    <name evidence="4" type="ORF">M8A51_20270</name>
</gene>
<dbReference type="InterPro" id="IPR029052">
    <property type="entry name" value="Metallo-depent_PP-like"/>
</dbReference>
<dbReference type="InterPro" id="IPR032093">
    <property type="entry name" value="PhoD_N"/>
</dbReference>
<dbReference type="PANTHER" id="PTHR43606">
    <property type="entry name" value="PHOSPHATASE, PUTATIVE (AFU_ORTHOLOGUE AFUA_6G08710)-RELATED"/>
    <property type="match status" value="1"/>
</dbReference>
<dbReference type="Pfam" id="PF09423">
    <property type="entry name" value="PhoD"/>
    <property type="match status" value="1"/>
</dbReference>
<dbReference type="Gene3D" id="2.60.40.380">
    <property type="entry name" value="Purple acid phosphatase-like, N-terminal"/>
    <property type="match status" value="1"/>
</dbReference>
<protein>
    <submittedName>
        <fullName evidence="4">Alkaline phosphatase D family protein</fullName>
    </submittedName>
</protein>
<dbReference type="PANTHER" id="PTHR43606:SF2">
    <property type="entry name" value="ALKALINE PHOSPHATASE FAMILY PROTEIN (AFU_ORTHOLOGUE AFUA_5G03860)"/>
    <property type="match status" value="1"/>
</dbReference>
<feature type="domain" description="Phospholipase D N-terminal" evidence="3">
    <location>
        <begin position="48"/>
        <end position="144"/>
    </location>
</feature>
<keyword evidence="1" id="KW-0732">Signal</keyword>
<proteinExistence type="predicted"/>
<dbReference type="Pfam" id="PF16655">
    <property type="entry name" value="PhoD_N"/>
    <property type="match status" value="1"/>
</dbReference>
<evidence type="ECO:0000313" key="4">
    <source>
        <dbReference type="EMBL" id="MCM5681870.1"/>
    </source>
</evidence>
<feature type="signal peptide" evidence="1">
    <location>
        <begin position="1"/>
        <end position="31"/>
    </location>
</feature>
<dbReference type="SUPFAM" id="SSF56300">
    <property type="entry name" value="Metallo-dependent phosphatases"/>
    <property type="match status" value="1"/>
</dbReference>
<keyword evidence="5" id="KW-1185">Reference proteome</keyword>
<feature type="chain" id="PRO_5047254074" evidence="1">
    <location>
        <begin position="32"/>
        <end position="526"/>
    </location>
</feature>
<dbReference type="InterPro" id="IPR038607">
    <property type="entry name" value="PhoD-like_sf"/>
</dbReference>
<dbReference type="CDD" id="cd07389">
    <property type="entry name" value="MPP_PhoD"/>
    <property type="match status" value="1"/>
</dbReference>
<evidence type="ECO:0000313" key="5">
    <source>
        <dbReference type="Proteomes" id="UP001165541"/>
    </source>
</evidence>
<feature type="domain" description="PhoD-like phosphatase metallophosphatase" evidence="2">
    <location>
        <begin position="157"/>
        <end position="494"/>
    </location>
</feature>
<sequence length="526" mass="58388">MYRRHALTLLSRSAAAIALGSLFSASSGPQARVPAFEKPRFGTYPFTLGVASGMPRPQSVVLWTRLAPQPYEPGGGLPELPMPVRWELADDEHFGRLVQSGEVAAHPAHAHSVHVEVGGLASGRSYFYRFISGDAVSPIGRTRTAPAEDAPVQRLRLALASCQHYEQGHYAAHREIAARDLDFVLFVGDYIYESSNPDYIVRPHESGPPYRLQMFRRRHATYKLDPHLRAAHAAHPWLLTWDDHEVENDYAEAYSWFDHDAQSFLRRRAAAYKAYFEHMPISPSMAPKGPSMRIHDRYVWGQLAELWTLDARQYRSVQACGADAQLAGGRLLHSCAALDDDTRSMFGAEQERWLADGLAGSVRSWKLLGQSTQISPWGVDTPLGRSVYSDSWDGYPRARNRLLSGIAEAGVKDVLALGGDVHRHVAAQLRLRPNDPRSPVVASEFVTSSVTTRGLPETVMSVIRYSNPDLAHARSDERGYALIELRPQAARCEFRATVSPAAQDARLHAQAVFGVERGRAGVQRDT</sequence>
<comment type="caution">
    <text evidence="4">The sequence shown here is derived from an EMBL/GenBank/DDBJ whole genome shotgun (WGS) entry which is preliminary data.</text>
</comment>
<organism evidence="4 5">
    <name type="scientific">Caldimonas mangrovi</name>
    <dbReference type="NCBI Taxonomy" id="2944811"/>
    <lineage>
        <taxon>Bacteria</taxon>
        <taxon>Pseudomonadati</taxon>
        <taxon>Pseudomonadota</taxon>
        <taxon>Betaproteobacteria</taxon>
        <taxon>Burkholderiales</taxon>
        <taxon>Sphaerotilaceae</taxon>
        <taxon>Caldimonas</taxon>
    </lineage>
</organism>
<evidence type="ECO:0000259" key="3">
    <source>
        <dbReference type="Pfam" id="PF16655"/>
    </source>
</evidence>
<evidence type="ECO:0000256" key="1">
    <source>
        <dbReference type="SAM" id="SignalP"/>
    </source>
</evidence>
<accession>A0ABT0YT06</accession>
<dbReference type="InterPro" id="IPR018946">
    <property type="entry name" value="PhoD-like_MPP"/>
</dbReference>